<feature type="compositionally biased region" description="Acidic residues" evidence="1">
    <location>
        <begin position="72"/>
        <end position="84"/>
    </location>
</feature>
<keyword evidence="2" id="KW-1133">Transmembrane helix</keyword>
<evidence type="ECO:0000313" key="4">
    <source>
        <dbReference type="Proteomes" id="UP000565441"/>
    </source>
</evidence>
<feature type="compositionally biased region" description="Polar residues" evidence="1">
    <location>
        <begin position="201"/>
        <end position="219"/>
    </location>
</feature>
<feature type="compositionally biased region" description="Basic and acidic residues" evidence="1">
    <location>
        <begin position="61"/>
        <end position="71"/>
    </location>
</feature>
<keyword evidence="2" id="KW-0472">Membrane</keyword>
<feature type="region of interest" description="Disordered" evidence="1">
    <location>
        <begin position="341"/>
        <end position="396"/>
    </location>
</feature>
<feature type="region of interest" description="Disordered" evidence="1">
    <location>
        <begin position="101"/>
        <end position="147"/>
    </location>
</feature>
<feature type="region of interest" description="Disordered" evidence="1">
    <location>
        <begin position="201"/>
        <end position="230"/>
    </location>
</feature>
<dbReference type="OrthoDB" id="3068476at2759"/>
<feature type="region of interest" description="Disordered" evidence="1">
    <location>
        <begin position="61"/>
        <end position="85"/>
    </location>
</feature>
<protein>
    <submittedName>
        <fullName evidence="3">Uncharacterized protein</fullName>
    </submittedName>
</protein>
<dbReference type="AlphaFoldDB" id="A0A8H5HMZ8"/>
<sequence length="396" mass="41064">MIQLTVVAHGRYVTTHPGGKSPWHLTWALYMILWSRSSLAQTLYIYRCLFAMIFPARRNSLEGRGPGKDGDSDSDSDSDSDTDEEKCRNGVCVVCRKGDCMTSTQGSKPTSSSSTATRTGTGIANVHTSSTGTSTAPSTGITTGRGPGLNNGTLAAKKGLSTGGIVGLVLGLVVLAGLLAMMFLKWRAHRRHALQRPRGSTLLNNIDSSPSGSNATSLHSGGMGSEMSESGFSRGVVASAASTIAAANLAATPPGGYPAPQPYKSFHTGAADGTGPPSPVYAAAGVLPGVTQPRTSHAERQGGQVIETHHSPDVSALASLPSPHEQNSFGVIDGVAVPASGTADRRQSRSLPNVPPSTTHAGMVAFQKELERDHKSNQPGGSRNADVNDPPPVYTD</sequence>
<accession>A0A8H5HMZ8</accession>
<keyword evidence="2" id="KW-0812">Transmembrane</keyword>
<feature type="compositionally biased region" description="Low complexity" evidence="1">
    <location>
        <begin position="102"/>
        <end position="142"/>
    </location>
</feature>
<keyword evidence="4" id="KW-1185">Reference proteome</keyword>
<proteinExistence type="predicted"/>
<evidence type="ECO:0000256" key="1">
    <source>
        <dbReference type="SAM" id="MobiDB-lite"/>
    </source>
</evidence>
<dbReference type="EMBL" id="JAACJP010000003">
    <property type="protein sequence ID" value="KAF5386237.1"/>
    <property type="molecule type" value="Genomic_DNA"/>
</dbReference>
<evidence type="ECO:0000256" key="2">
    <source>
        <dbReference type="SAM" id="Phobius"/>
    </source>
</evidence>
<reference evidence="3 4" key="1">
    <citation type="journal article" date="2020" name="ISME J.">
        <title>Uncovering the hidden diversity of litter-decomposition mechanisms in mushroom-forming fungi.</title>
        <authorList>
            <person name="Floudas D."/>
            <person name="Bentzer J."/>
            <person name="Ahren D."/>
            <person name="Johansson T."/>
            <person name="Persson P."/>
            <person name="Tunlid A."/>
        </authorList>
    </citation>
    <scope>NUCLEOTIDE SEQUENCE [LARGE SCALE GENOMIC DNA]</scope>
    <source>
        <strain evidence="3 4">CBS 661.87</strain>
    </source>
</reference>
<feature type="region of interest" description="Disordered" evidence="1">
    <location>
        <begin position="260"/>
        <end position="284"/>
    </location>
</feature>
<comment type="caution">
    <text evidence="3">The sequence shown here is derived from an EMBL/GenBank/DDBJ whole genome shotgun (WGS) entry which is preliminary data.</text>
</comment>
<dbReference type="Proteomes" id="UP000565441">
    <property type="component" value="Unassembled WGS sequence"/>
</dbReference>
<evidence type="ECO:0000313" key="3">
    <source>
        <dbReference type="EMBL" id="KAF5386237.1"/>
    </source>
</evidence>
<gene>
    <name evidence="3" type="ORF">D9615_002674</name>
</gene>
<feature type="transmembrane region" description="Helical" evidence="2">
    <location>
        <begin position="164"/>
        <end position="184"/>
    </location>
</feature>
<organism evidence="3 4">
    <name type="scientific">Tricholomella constricta</name>
    <dbReference type="NCBI Taxonomy" id="117010"/>
    <lineage>
        <taxon>Eukaryota</taxon>
        <taxon>Fungi</taxon>
        <taxon>Dikarya</taxon>
        <taxon>Basidiomycota</taxon>
        <taxon>Agaricomycotina</taxon>
        <taxon>Agaricomycetes</taxon>
        <taxon>Agaricomycetidae</taxon>
        <taxon>Agaricales</taxon>
        <taxon>Tricholomatineae</taxon>
        <taxon>Lyophyllaceae</taxon>
        <taxon>Tricholomella</taxon>
    </lineage>
</organism>
<name>A0A8H5HMZ8_9AGAR</name>